<name>A0A1F6T7M5_9PROT</name>
<keyword evidence="4 11" id="KW-0240">DNA-directed RNA polymerase</keyword>
<keyword evidence="6 11" id="KW-0548">Nucleotidyltransferase</keyword>
<dbReference type="Gene3D" id="3.30.1360.10">
    <property type="entry name" value="RNA polymerase, RBP11-like subunit"/>
    <property type="match status" value="1"/>
</dbReference>
<reference evidence="13 14" key="1">
    <citation type="journal article" date="2016" name="Nat. Commun.">
        <title>Thousands of microbial genomes shed light on interconnected biogeochemical processes in an aquifer system.</title>
        <authorList>
            <person name="Anantharaman K."/>
            <person name="Brown C.T."/>
            <person name="Hug L.A."/>
            <person name="Sharon I."/>
            <person name="Castelle C.J."/>
            <person name="Probst A.J."/>
            <person name="Thomas B.C."/>
            <person name="Singh A."/>
            <person name="Wilkins M.J."/>
            <person name="Karaoz U."/>
            <person name="Brodie E.L."/>
            <person name="Williams K.H."/>
            <person name="Hubbard S.S."/>
            <person name="Banfield J.F."/>
        </authorList>
    </citation>
    <scope>NUCLEOTIDE SEQUENCE [LARGE SCALE GENOMIC DNA]</scope>
</reference>
<evidence type="ECO:0000256" key="7">
    <source>
        <dbReference type="ARBA" id="ARBA00023163"/>
    </source>
</evidence>
<comment type="domain">
    <text evidence="11">The N-terminal domain is essential for RNAP assembly and basal transcription, whereas the C-terminal domain is involved in interaction with transcriptional regulators and with upstream promoter elements.</text>
</comment>
<dbReference type="Proteomes" id="UP000179334">
    <property type="component" value="Unassembled WGS sequence"/>
</dbReference>
<feature type="region of interest" description="Alpha C-terminal domain (alpha-CTD)" evidence="11">
    <location>
        <begin position="246"/>
        <end position="336"/>
    </location>
</feature>
<dbReference type="AlphaFoldDB" id="A0A1F6T7M5"/>
<dbReference type="FunFam" id="2.170.120.12:FF:000001">
    <property type="entry name" value="DNA-directed RNA polymerase subunit alpha"/>
    <property type="match status" value="1"/>
</dbReference>
<organism evidence="13 14">
    <name type="scientific">Candidatus Muproteobacteria bacterium RBG_16_64_10</name>
    <dbReference type="NCBI Taxonomy" id="1817757"/>
    <lineage>
        <taxon>Bacteria</taxon>
        <taxon>Pseudomonadati</taxon>
        <taxon>Pseudomonadota</taxon>
        <taxon>Candidatus Muproteobacteria</taxon>
    </lineage>
</organism>
<dbReference type="InterPro" id="IPR011262">
    <property type="entry name" value="DNA-dir_RNA_pol_insert"/>
</dbReference>
<dbReference type="CDD" id="cd06928">
    <property type="entry name" value="RNAP_alpha_NTD"/>
    <property type="match status" value="1"/>
</dbReference>
<dbReference type="GO" id="GO:0046983">
    <property type="term" value="F:protein dimerization activity"/>
    <property type="evidence" value="ECO:0007669"/>
    <property type="project" value="InterPro"/>
</dbReference>
<dbReference type="InterPro" id="IPR036643">
    <property type="entry name" value="RNApol_insert_sf"/>
</dbReference>
<dbReference type="EMBL" id="MFSR01000004">
    <property type="protein sequence ID" value="OGI41059.1"/>
    <property type="molecule type" value="Genomic_DNA"/>
</dbReference>
<evidence type="ECO:0000256" key="2">
    <source>
        <dbReference type="ARBA" id="ARBA00012418"/>
    </source>
</evidence>
<evidence type="ECO:0000256" key="6">
    <source>
        <dbReference type="ARBA" id="ARBA00022695"/>
    </source>
</evidence>
<evidence type="ECO:0000256" key="10">
    <source>
        <dbReference type="ARBA" id="ARBA00048552"/>
    </source>
</evidence>
<keyword evidence="7 11" id="KW-0804">Transcription</keyword>
<feature type="region of interest" description="Alpha N-terminal domain (alpha-NTD)" evidence="11">
    <location>
        <begin position="1"/>
        <end position="232"/>
    </location>
</feature>
<dbReference type="SUPFAM" id="SSF47789">
    <property type="entry name" value="C-terminal domain of RNA polymerase alpha subunit"/>
    <property type="match status" value="1"/>
</dbReference>
<dbReference type="FunFam" id="1.10.150.20:FF:000001">
    <property type="entry name" value="DNA-directed RNA polymerase subunit alpha"/>
    <property type="match status" value="1"/>
</dbReference>
<dbReference type="SUPFAM" id="SSF56553">
    <property type="entry name" value="Insert subdomain of RNA polymerase alpha subunit"/>
    <property type="match status" value="1"/>
</dbReference>
<comment type="similarity">
    <text evidence="1 11">Belongs to the RNA polymerase alpha chain family.</text>
</comment>
<evidence type="ECO:0000256" key="9">
    <source>
        <dbReference type="ARBA" id="ARBA00033070"/>
    </source>
</evidence>
<dbReference type="HAMAP" id="MF_00059">
    <property type="entry name" value="RNApol_bact_RpoA"/>
    <property type="match status" value="1"/>
</dbReference>
<comment type="caution">
    <text evidence="13">The sequence shown here is derived from an EMBL/GenBank/DDBJ whole genome shotgun (WGS) entry which is preliminary data.</text>
</comment>
<comment type="function">
    <text evidence="11">DNA-dependent RNA polymerase catalyzes the transcription of DNA into RNA using the four ribonucleoside triphosphates as substrates.</text>
</comment>
<evidence type="ECO:0000256" key="4">
    <source>
        <dbReference type="ARBA" id="ARBA00022478"/>
    </source>
</evidence>
<dbReference type="SMART" id="SM00662">
    <property type="entry name" value="RPOLD"/>
    <property type="match status" value="1"/>
</dbReference>
<dbReference type="NCBIfam" id="TIGR02027">
    <property type="entry name" value="rpoA"/>
    <property type="match status" value="1"/>
</dbReference>
<dbReference type="InterPro" id="IPR011773">
    <property type="entry name" value="DNA-dir_RpoA"/>
</dbReference>
<feature type="domain" description="DNA-directed RNA polymerase RpoA/D/Rpb3-type" evidence="12">
    <location>
        <begin position="23"/>
        <end position="231"/>
    </location>
</feature>
<evidence type="ECO:0000313" key="14">
    <source>
        <dbReference type="Proteomes" id="UP000179334"/>
    </source>
</evidence>
<evidence type="ECO:0000256" key="8">
    <source>
        <dbReference type="ARBA" id="ARBA00032524"/>
    </source>
</evidence>
<dbReference type="InterPro" id="IPR011263">
    <property type="entry name" value="DNA-dir_RNA_pol_RpoA/D/Rpb3"/>
</dbReference>
<evidence type="ECO:0000256" key="1">
    <source>
        <dbReference type="ARBA" id="ARBA00007123"/>
    </source>
</evidence>
<proteinExistence type="inferred from homology"/>
<dbReference type="Pfam" id="PF01000">
    <property type="entry name" value="RNA_pol_A_bac"/>
    <property type="match status" value="1"/>
</dbReference>
<evidence type="ECO:0000259" key="12">
    <source>
        <dbReference type="SMART" id="SM00662"/>
    </source>
</evidence>
<dbReference type="SUPFAM" id="SSF55257">
    <property type="entry name" value="RBP11-like subunits of RNA polymerase"/>
    <property type="match status" value="1"/>
</dbReference>
<sequence length="336" mass="37223">MQSSATEFLKPRHVDVQMLGPMHAKITLEPLERGFGYTLGNALRRILLSSMPGCAVTEVKIDGVLHEYSTLEGVQEDVIEILLNLKSLALKMHGREEITLKLSKKGAGKVTAGDIQLEHDVEVVDPNHLIATLTKDATLNMELKVNRGRGYVPVTARTAEEGRTIGTMQLDASYSPVRRVAYTVENARVEQRTDLDKLVLDIETNGTINPEEAVRRAANILSNQISIFVDLKSPEAKAEEKKQPDMDPLLLRPVDDLELTVRSANCLKAENIFYIGDLIQRSEFELLRTPNLGKKSLTEIKDVLAQHGLSLGMKLENWPPAQLRDKEQVGGQSSAS</sequence>
<dbReference type="GO" id="GO:0005737">
    <property type="term" value="C:cytoplasm"/>
    <property type="evidence" value="ECO:0007669"/>
    <property type="project" value="UniProtKB-ARBA"/>
</dbReference>
<protein>
    <recommendedName>
        <fullName evidence="3 11">DNA-directed RNA polymerase subunit alpha</fullName>
        <shortName evidence="11">RNAP subunit alpha</shortName>
        <ecNumber evidence="2 11">2.7.7.6</ecNumber>
    </recommendedName>
    <alternativeName>
        <fullName evidence="9 11">RNA polymerase subunit alpha</fullName>
    </alternativeName>
    <alternativeName>
        <fullName evidence="8 11">Transcriptase subunit alpha</fullName>
    </alternativeName>
</protein>
<dbReference type="NCBIfam" id="NF003513">
    <property type="entry name" value="PRK05182.1-2"/>
    <property type="match status" value="1"/>
</dbReference>
<gene>
    <name evidence="11" type="primary">rpoA</name>
    <name evidence="13" type="ORF">A2V91_02115</name>
</gene>
<dbReference type="NCBIfam" id="NF003519">
    <property type="entry name" value="PRK05182.2-5"/>
    <property type="match status" value="1"/>
</dbReference>
<evidence type="ECO:0000256" key="11">
    <source>
        <dbReference type="HAMAP-Rule" id="MF_00059"/>
    </source>
</evidence>
<dbReference type="Pfam" id="PF01193">
    <property type="entry name" value="RNA_pol_L"/>
    <property type="match status" value="1"/>
</dbReference>
<dbReference type="Pfam" id="PF03118">
    <property type="entry name" value="RNA_pol_A_CTD"/>
    <property type="match status" value="1"/>
</dbReference>
<evidence type="ECO:0000256" key="3">
    <source>
        <dbReference type="ARBA" id="ARBA00015972"/>
    </source>
</evidence>
<accession>A0A1F6T7M5</accession>
<dbReference type="GO" id="GO:0003899">
    <property type="term" value="F:DNA-directed RNA polymerase activity"/>
    <property type="evidence" value="ECO:0007669"/>
    <property type="project" value="UniProtKB-UniRule"/>
</dbReference>
<evidence type="ECO:0000256" key="5">
    <source>
        <dbReference type="ARBA" id="ARBA00022679"/>
    </source>
</evidence>
<dbReference type="InterPro" id="IPR036603">
    <property type="entry name" value="RBP11-like"/>
</dbReference>
<comment type="catalytic activity">
    <reaction evidence="10 11">
        <text>RNA(n) + a ribonucleoside 5'-triphosphate = RNA(n+1) + diphosphate</text>
        <dbReference type="Rhea" id="RHEA:21248"/>
        <dbReference type="Rhea" id="RHEA-COMP:14527"/>
        <dbReference type="Rhea" id="RHEA-COMP:17342"/>
        <dbReference type="ChEBI" id="CHEBI:33019"/>
        <dbReference type="ChEBI" id="CHEBI:61557"/>
        <dbReference type="ChEBI" id="CHEBI:140395"/>
        <dbReference type="EC" id="2.7.7.6"/>
    </reaction>
</comment>
<dbReference type="GO" id="GO:0003677">
    <property type="term" value="F:DNA binding"/>
    <property type="evidence" value="ECO:0007669"/>
    <property type="project" value="UniProtKB-UniRule"/>
</dbReference>
<dbReference type="InterPro" id="IPR011260">
    <property type="entry name" value="RNAP_asu_C"/>
</dbReference>
<evidence type="ECO:0000313" key="13">
    <source>
        <dbReference type="EMBL" id="OGI41059.1"/>
    </source>
</evidence>
<dbReference type="GO" id="GO:0006351">
    <property type="term" value="P:DNA-templated transcription"/>
    <property type="evidence" value="ECO:0007669"/>
    <property type="project" value="UniProtKB-UniRule"/>
</dbReference>
<dbReference type="Gene3D" id="2.170.120.12">
    <property type="entry name" value="DNA-directed RNA polymerase, insert domain"/>
    <property type="match status" value="1"/>
</dbReference>
<comment type="subunit">
    <text evidence="11">Homodimer. The RNAP catalytic core consists of 2 alpha, 1 beta, 1 beta' and 1 omega subunit. When a sigma factor is associated with the core the holoenzyme is formed, which can initiate transcription.</text>
</comment>
<dbReference type="EC" id="2.7.7.6" evidence="2 11"/>
<keyword evidence="5 11" id="KW-0808">Transferase</keyword>
<dbReference type="GO" id="GO:0000428">
    <property type="term" value="C:DNA-directed RNA polymerase complex"/>
    <property type="evidence" value="ECO:0007669"/>
    <property type="project" value="UniProtKB-KW"/>
</dbReference>
<dbReference type="Gene3D" id="1.10.150.20">
    <property type="entry name" value="5' to 3' exonuclease, C-terminal subdomain"/>
    <property type="match status" value="1"/>
</dbReference>